<evidence type="ECO:0000313" key="1">
    <source>
        <dbReference type="EMBL" id="TCS99163.1"/>
    </source>
</evidence>
<proteinExistence type="predicted"/>
<comment type="caution">
    <text evidence="1">The sequence shown here is derived from an EMBL/GenBank/DDBJ whole genome shotgun (WGS) entry which is preliminary data.</text>
</comment>
<feature type="non-terminal residue" evidence="1">
    <location>
        <position position="1"/>
    </location>
</feature>
<evidence type="ECO:0000313" key="2">
    <source>
        <dbReference type="Proteomes" id="UP000294599"/>
    </source>
</evidence>
<dbReference type="AlphaFoldDB" id="A0A4R3LGB8"/>
<dbReference type="Proteomes" id="UP000294599">
    <property type="component" value="Unassembled WGS sequence"/>
</dbReference>
<reference evidence="1 2" key="1">
    <citation type="submission" date="2019-03" db="EMBL/GenBank/DDBJ databases">
        <title>Genomic Encyclopedia of Type Strains, Phase IV (KMG-IV): sequencing the most valuable type-strain genomes for metagenomic binning, comparative biology and taxonomic classification.</title>
        <authorList>
            <person name="Goeker M."/>
        </authorList>
    </citation>
    <scope>NUCLEOTIDE SEQUENCE [LARGE SCALE GENOMIC DNA]</scope>
    <source>
        <strain evidence="1 2">DSM 21944</strain>
    </source>
</reference>
<protein>
    <submittedName>
        <fullName evidence="1">Uncharacterized protein</fullName>
    </submittedName>
</protein>
<sequence length="49" mass="5525">GQTVQFRWRVGTDSSVAANGWHLDDIKVQACETKEKDDTLFRDGFEGPL</sequence>
<organism evidence="1 2">
    <name type="scientific">Pseudofulvimonas gallinarii</name>
    <dbReference type="NCBI Taxonomy" id="634155"/>
    <lineage>
        <taxon>Bacteria</taxon>
        <taxon>Pseudomonadati</taxon>
        <taxon>Pseudomonadota</taxon>
        <taxon>Gammaproteobacteria</taxon>
        <taxon>Lysobacterales</taxon>
        <taxon>Rhodanobacteraceae</taxon>
        <taxon>Pseudofulvimonas</taxon>
    </lineage>
</organism>
<dbReference type="EMBL" id="SMAF01000006">
    <property type="protein sequence ID" value="TCS99163.1"/>
    <property type="molecule type" value="Genomic_DNA"/>
</dbReference>
<accession>A0A4R3LGB8</accession>
<name>A0A4R3LGB8_9GAMM</name>
<gene>
    <name evidence="1" type="ORF">EDC25_1061</name>
</gene>
<keyword evidence="2" id="KW-1185">Reference proteome</keyword>